<evidence type="ECO:0008006" key="7">
    <source>
        <dbReference type="Google" id="ProtNLM"/>
    </source>
</evidence>
<accession>A0A843XSX4</accession>
<dbReference type="AlphaFoldDB" id="A0A843XSX4"/>
<keyword evidence="3" id="KW-0326">Glycosidase</keyword>
<dbReference type="InterPro" id="IPR044965">
    <property type="entry name" value="Glyco_hydro_17_plant"/>
</dbReference>
<comment type="caution">
    <text evidence="5">The sequence shown here is derived from an EMBL/GenBank/DDBJ whole genome shotgun (WGS) entry which is preliminary data.</text>
</comment>
<dbReference type="Proteomes" id="UP000652761">
    <property type="component" value="Unassembled WGS sequence"/>
</dbReference>
<reference evidence="5" key="1">
    <citation type="submission" date="2017-07" db="EMBL/GenBank/DDBJ databases">
        <title>Taro Niue Genome Assembly and Annotation.</title>
        <authorList>
            <person name="Atibalentja N."/>
            <person name="Keating K."/>
            <person name="Fields C.J."/>
        </authorList>
    </citation>
    <scope>NUCLEOTIDE SEQUENCE</scope>
    <source>
        <strain evidence="5">Niue_2</strain>
        <tissue evidence="5">Leaf</tissue>
    </source>
</reference>
<dbReference type="InterPro" id="IPR017853">
    <property type="entry name" value="GH"/>
</dbReference>
<dbReference type="Pfam" id="PF00332">
    <property type="entry name" value="Glyco_hydro_17"/>
    <property type="match status" value="1"/>
</dbReference>
<keyword evidence="6" id="KW-1185">Reference proteome</keyword>
<dbReference type="EMBL" id="NMUH01014686">
    <property type="protein sequence ID" value="MQM22994.1"/>
    <property type="molecule type" value="Genomic_DNA"/>
</dbReference>
<keyword evidence="2" id="KW-0378">Hydrolase</keyword>
<dbReference type="InterPro" id="IPR000490">
    <property type="entry name" value="Glyco_hydro_17"/>
</dbReference>
<comment type="similarity">
    <text evidence="1 4">Belongs to the glycosyl hydrolase 17 family.</text>
</comment>
<proteinExistence type="inferred from homology"/>
<gene>
    <name evidence="5" type="ORF">Taro_056055</name>
</gene>
<dbReference type="SUPFAM" id="SSF51445">
    <property type="entry name" value="(Trans)glycosidases"/>
    <property type="match status" value="1"/>
</dbReference>
<evidence type="ECO:0000256" key="2">
    <source>
        <dbReference type="ARBA" id="ARBA00022801"/>
    </source>
</evidence>
<evidence type="ECO:0000256" key="4">
    <source>
        <dbReference type="RuleBase" id="RU004335"/>
    </source>
</evidence>
<sequence>MTIAHSLAMLETSYPSSVGSFHRDLPPASQLFTFLSKTGAPFLINVYPYFAYKANPRKNMLHAQVHAVHTAIERQRLLGKAKVLELEVRVSKMPSNGYLDEAEAMPENARRYNGNIMRMVAQKAGMPLRPNATLRVYIFALFKNQKPGPTSERNYRLFKSGGTSAYQLVATSPPAANSSASNGGAAGGGDDMFYLVLISLLYKADIGFHEREKNFFFSSYEQFPMLHPPSKS</sequence>
<evidence type="ECO:0000256" key="3">
    <source>
        <dbReference type="ARBA" id="ARBA00023295"/>
    </source>
</evidence>
<dbReference type="GO" id="GO:0004553">
    <property type="term" value="F:hydrolase activity, hydrolyzing O-glycosyl compounds"/>
    <property type="evidence" value="ECO:0007669"/>
    <property type="project" value="InterPro"/>
</dbReference>
<evidence type="ECO:0000313" key="5">
    <source>
        <dbReference type="EMBL" id="MQM22994.1"/>
    </source>
</evidence>
<dbReference type="GO" id="GO:0005975">
    <property type="term" value="P:carbohydrate metabolic process"/>
    <property type="evidence" value="ECO:0007669"/>
    <property type="project" value="InterPro"/>
</dbReference>
<dbReference type="Gene3D" id="3.20.20.80">
    <property type="entry name" value="Glycosidases"/>
    <property type="match status" value="2"/>
</dbReference>
<name>A0A843XSX4_COLES</name>
<organism evidence="5 6">
    <name type="scientific">Colocasia esculenta</name>
    <name type="common">Wild taro</name>
    <name type="synonym">Arum esculentum</name>
    <dbReference type="NCBI Taxonomy" id="4460"/>
    <lineage>
        <taxon>Eukaryota</taxon>
        <taxon>Viridiplantae</taxon>
        <taxon>Streptophyta</taxon>
        <taxon>Embryophyta</taxon>
        <taxon>Tracheophyta</taxon>
        <taxon>Spermatophyta</taxon>
        <taxon>Magnoliopsida</taxon>
        <taxon>Liliopsida</taxon>
        <taxon>Araceae</taxon>
        <taxon>Aroideae</taxon>
        <taxon>Colocasieae</taxon>
        <taxon>Colocasia</taxon>
    </lineage>
</organism>
<dbReference type="OrthoDB" id="1731440at2759"/>
<evidence type="ECO:0000313" key="6">
    <source>
        <dbReference type="Proteomes" id="UP000652761"/>
    </source>
</evidence>
<protein>
    <recommendedName>
        <fullName evidence="7">Glucan endo-1,3-beta-D-glucosidase</fullName>
    </recommendedName>
</protein>
<evidence type="ECO:0000256" key="1">
    <source>
        <dbReference type="ARBA" id="ARBA00008773"/>
    </source>
</evidence>
<dbReference type="PANTHER" id="PTHR32227">
    <property type="entry name" value="GLUCAN ENDO-1,3-BETA-GLUCOSIDASE BG1-RELATED-RELATED"/>
    <property type="match status" value="1"/>
</dbReference>